<reference evidence="1" key="1">
    <citation type="submission" date="2018-10" db="EMBL/GenBank/DDBJ databases">
        <title>Hidden diversity of soil giant viruses.</title>
        <authorList>
            <person name="Schulz F."/>
            <person name="Alteio L."/>
            <person name="Goudeau D."/>
            <person name="Ryan E.M."/>
            <person name="Malmstrom R.R."/>
            <person name="Blanchard J."/>
            <person name="Woyke T."/>
        </authorList>
    </citation>
    <scope>NUCLEOTIDE SEQUENCE</scope>
    <source>
        <strain evidence="1">SMV1</strain>
    </source>
</reference>
<protein>
    <submittedName>
        <fullName evidence="1">Uncharacterized protein</fullName>
    </submittedName>
</protein>
<dbReference type="EMBL" id="MK072498">
    <property type="protein sequence ID" value="AYV86150.1"/>
    <property type="molecule type" value="Genomic_DNA"/>
</dbReference>
<gene>
    <name evidence="1" type="ORF">Solumvirus1_25</name>
</gene>
<name>A0A3G5AG32_9VIRU</name>
<sequence>MGTKTAKTADSKSNHNGTDKHSMNSIFAECADLIEDQYWVSIFESAACGKFPKKFTCKNNQLIFKKGTKTEILKIPESSEDALPELLDFFRRNGDMMSAADEKLVIDERNETSKMCNHDEIWSSWKNLKKSTKSQLLDNYITSLDKQLFLNKFEEAQLKEVIILGIANKSFDNDSIILKDMAIDKIIGLYYDPITRKFSINSTKKSKAASKQRTSTKNDNKKKKGVIDFCCDWKSVLDSYHGGSKYRNKKQVKTQDAKKIVIKIK</sequence>
<organism evidence="1">
    <name type="scientific">Solumvirus sp</name>
    <dbReference type="NCBI Taxonomy" id="2487773"/>
    <lineage>
        <taxon>Viruses</taxon>
        <taxon>Pithoviruses</taxon>
    </lineage>
</organism>
<proteinExistence type="predicted"/>
<evidence type="ECO:0000313" key="1">
    <source>
        <dbReference type="EMBL" id="AYV86150.1"/>
    </source>
</evidence>
<accession>A0A3G5AG32</accession>